<evidence type="ECO:0000256" key="5">
    <source>
        <dbReference type="ARBA" id="ARBA00022576"/>
    </source>
</evidence>
<sequence>MLATRIDRLTSSLVRDILAAAASPDVISFAGGLPATEALYQPELAALDPAMVAQALQYGPSEGEPALREQVAGQLRAQGLPCSAEQVLILNGSQQGIDLLAKLLIEPGRSVLLESPTYLAALQAFRLFGAELHGLEQGMGIDADSAMDKALGHNPCMVYLNPTFQNPTGHCLSAAERQRWAAKLDRSGTVVFEDDPYRDLAYDAPAPAPLVAHLKQTPWVYQGSFSKILAPGLRLGYLVAHRELFPHLLRLKQAADLHSNRLSQLLVLEALQQGRLQRHLARILPLYRARRDAMAASLSRHLAGLASWMLPQGGLFFWLELQRPCDTLALMRDLLECDRVAVMPGSAFFAAPAGSSYLRLNFSHADAGRIDTGLALLAKRLHQAG</sequence>
<dbReference type="InterPro" id="IPR004839">
    <property type="entry name" value="Aminotransferase_I/II_large"/>
</dbReference>
<dbReference type="Proteomes" id="UP000604481">
    <property type="component" value="Unassembled WGS sequence"/>
</dbReference>
<evidence type="ECO:0000313" key="10">
    <source>
        <dbReference type="Proteomes" id="UP000604481"/>
    </source>
</evidence>
<dbReference type="InterPro" id="IPR050859">
    <property type="entry name" value="Class-I_PLP-dep_aminotransf"/>
</dbReference>
<dbReference type="RefSeq" id="WP_194116319.1">
    <property type="nucleotide sequence ID" value="NZ_JADFUA010000005.1"/>
</dbReference>
<name>A0A8J7FHZ3_9NEIS</name>
<accession>A0A8J7FHZ3</accession>
<comment type="subunit">
    <text evidence="3">Homodimer.</text>
</comment>
<dbReference type="SUPFAM" id="SSF53383">
    <property type="entry name" value="PLP-dependent transferases"/>
    <property type="match status" value="1"/>
</dbReference>
<evidence type="ECO:0000256" key="6">
    <source>
        <dbReference type="ARBA" id="ARBA00022679"/>
    </source>
</evidence>
<keyword evidence="5 9" id="KW-0032">Aminotransferase</keyword>
<proteinExistence type="inferred from homology"/>
<reference evidence="9 10" key="1">
    <citation type="submission" date="2020-10" db="EMBL/GenBank/DDBJ databases">
        <title>The genome sequence of Chitinilyticum litopenaei 4Y14.</title>
        <authorList>
            <person name="Liu Y."/>
        </authorList>
    </citation>
    <scope>NUCLEOTIDE SEQUENCE [LARGE SCALE GENOMIC DNA]</scope>
    <source>
        <strain evidence="9 10">4Y14</strain>
    </source>
</reference>
<dbReference type="InterPro" id="IPR015424">
    <property type="entry name" value="PyrdxlP-dep_Trfase"/>
</dbReference>
<dbReference type="GO" id="GO:0008483">
    <property type="term" value="F:transaminase activity"/>
    <property type="evidence" value="ECO:0007669"/>
    <property type="project" value="UniProtKB-KW"/>
</dbReference>
<dbReference type="PANTHER" id="PTHR42790">
    <property type="entry name" value="AMINOTRANSFERASE"/>
    <property type="match status" value="1"/>
</dbReference>
<comment type="similarity">
    <text evidence="2">Belongs to the class-I pyridoxal-phosphate-dependent aminotransferase family.</text>
</comment>
<keyword evidence="10" id="KW-1185">Reference proteome</keyword>
<evidence type="ECO:0000256" key="2">
    <source>
        <dbReference type="ARBA" id="ARBA00007441"/>
    </source>
</evidence>
<dbReference type="Pfam" id="PF00155">
    <property type="entry name" value="Aminotran_1_2"/>
    <property type="match status" value="1"/>
</dbReference>
<evidence type="ECO:0000259" key="8">
    <source>
        <dbReference type="Pfam" id="PF00155"/>
    </source>
</evidence>
<gene>
    <name evidence="9" type="ORF">INR99_10590</name>
</gene>
<dbReference type="Gene3D" id="3.40.640.10">
    <property type="entry name" value="Type I PLP-dependent aspartate aminotransferase-like (Major domain)"/>
    <property type="match status" value="1"/>
</dbReference>
<comment type="caution">
    <text evidence="9">The sequence shown here is derived from an EMBL/GenBank/DDBJ whole genome shotgun (WGS) entry which is preliminary data.</text>
</comment>
<dbReference type="GO" id="GO:0030170">
    <property type="term" value="F:pyridoxal phosphate binding"/>
    <property type="evidence" value="ECO:0007669"/>
    <property type="project" value="InterPro"/>
</dbReference>
<dbReference type="InterPro" id="IPR015422">
    <property type="entry name" value="PyrdxlP-dep_Trfase_small"/>
</dbReference>
<keyword evidence="6" id="KW-0808">Transferase</keyword>
<evidence type="ECO:0000256" key="7">
    <source>
        <dbReference type="ARBA" id="ARBA00022898"/>
    </source>
</evidence>
<evidence type="ECO:0000256" key="1">
    <source>
        <dbReference type="ARBA" id="ARBA00001933"/>
    </source>
</evidence>
<dbReference type="InterPro" id="IPR015421">
    <property type="entry name" value="PyrdxlP-dep_Trfase_major"/>
</dbReference>
<evidence type="ECO:0000256" key="3">
    <source>
        <dbReference type="ARBA" id="ARBA00011738"/>
    </source>
</evidence>
<keyword evidence="7" id="KW-0663">Pyridoxal phosphate</keyword>
<dbReference type="CDD" id="cd00609">
    <property type="entry name" value="AAT_like"/>
    <property type="match status" value="1"/>
</dbReference>
<protein>
    <recommendedName>
        <fullName evidence="4">Putative 8-amino-7-oxononanoate synthase</fullName>
    </recommendedName>
</protein>
<dbReference type="Gene3D" id="3.90.1150.10">
    <property type="entry name" value="Aspartate Aminotransferase, domain 1"/>
    <property type="match status" value="1"/>
</dbReference>
<dbReference type="AlphaFoldDB" id="A0A8J7FHZ3"/>
<dbReference type="GO" id="GO:1901605">
    <property type="term" value="P:alpha-amino acid metabolic process"/>
    <property type="evidence" value="ECO:0007669"/>
    <property type="project" value="TreeGrafter"/>
</dbReference>
<feature type="domain" description="Aminotransferase class I/classII large" evidence="8">
    <location>
        <begin position="54"/>
        <end position="367"/>
    </location>
</feature>
<organism evidence="9 10">
    <name type="scientific">Chitinilyticum piscinae</name>
    <dbReference type="NCBI Taxonomy" id="2866724"/>
    <lineage>
        <taxon>Bacteria</taxon>
        <taxon>Pseudomonadati</taxon>
        <taxon>Pseudomonadota</taxon>
        <taxon>Betaproteobacteria</taxon>
        <taxon>Neisseriales</taxon>
        <taxon>Chitinibacteraceae</taxon>
        <taxon>Chitinilyticum</taxon>
    </lineage>
</organism>
<dbReference type="FunFam" id="3.40.640.10:FF:000053">
    <property type="entry name" value="Aminotransferase, class I"/>
    <property type="match status" value="1"/>
</dbReference>
<dbReference type="EMBL" id="JADFUA010000005">
    <property type="protein sequence ID" value="MBE9609798.1"/>
    <property type="molecule type" value="Genomic_DNA"/>
</dbReference>
<evidence type="ECO:0000313" key="9">
    <source>
        <dbReference type="EMBL" id="MBE9609798.1"/>
    </source>
</evidence>
<evidence type="ECO:0000256" key="4">
    <source>
        <dbReference type="ARBA" id="ARBA00021531"/>
    </source>
</evidence>
<comment type="cofactor">
    <cofactor evidence="1">
        <name>pyridoxal 5'-phosphate</name>
        <dbReference type="ChEBI" id="CHEBI:597326"/>
    </cofactor>
</comment>
<dbReference type="PANTHER" id="PTHR42790:SF19">
    <property type="entry name" value="KYNURENINE_ALPHA-AMINOADIPATE AMINOTRANSFERASE, MITOCHONDRIAL"/>
    <property type="match status" value="1"/>
</dbReference>